<dbReference type="STRING" id="461836.A0A0L0DCF6"/>
<evidence type="ECO:0000313" key="4">
    <source>
        <dbReference type="Proteomes" id="UP000054408"/>
    </source>
</evidence>
<feature type="compositionally biased region" description="Basic and acidic residues" evidence="2">
    <location>
        <begin position="713"/>
        <end position="728"/>
    </location>
</feature>
<feature type="compositionally biased region" description="Basic and acidic residues" evidence="2">
    <location>
        <begin position="109"/>
        <end position="122"/>
    </location>
</feature>
<evidence type="ECO:0000256" key="2">
    <source>
        <dbReference type="SAM" id="MobiDB-lite"/>
    </source>
</evidence>
<dbReference type="PANTHER" id="PTHR31935">
    <property type="entry name" value="COILED-COIL DOMAIN-CONTAINING PROTEIN 13"/>
    <property type="match status" value="1"/>
</dbReference>
<feature type="region of interest" description="Disordered" evidence="2">
    <location>
        <begin position="16"/>
        <end position="62"/>
    </location>
</feature>
<feature type="compositionally biased region" description="Basic and acidic residues" evidence="2">
    <location>
        <begin position="551"/>
        <end position="579"/>
    </location>
</feature>
<keyword evidence="4" id="KW-1185">Reference proteome</keyword>
<keyword evidence="1" id="KW-0175">Coiled coil</keyword>
<name>A0A0L0DCF6_THETB</name>
<dbReference type="EMBL" id="GL349459">
    <property type="protein sequence ID" value="KNC50017.1"/>
    <property type="molecule type" value="Genomic_DNA"/>
</dbReference>
<feature type="region of interest" description="Disordered" evidence="2">
    <location>
        <begin position="713"/>
        <end position="751"/>
    </location>
</feature>
<feature type="compositionally biased region" description="Low complexity" evidence="2">
    <location>
        <begin position="199"/>
        <end position="212"/>
    </location>
</feature>
<organism evidence="3 4">
    <name type="scientific">Thecamonas trahens ATCC 50062</name>
    <dbReference type="NCBI Taxonomy" id="461836"/>
    <lineage>
        <taxon>Eukaryota</taxon>
        <taxon>Apusozoa</taxon>
        <taxon>Apusomonadida</taxon>
        <taxon>Apusomonadidae</taxon>
        <taxon>Thecamonas</taxon>
    </lineage>
</organism>
<evidence type="ECO:0000313" key="3">
    <source>
        <dbReference type="EMBL" id="KNC50017.1"/>
    </source>
</evidence>
<proteinExistence type="predicted"/>
<feature type="region of interest" description="Disordered" evidence="2">
    <location>
        <begin position="197"/>
        <end position="235"/>
    </location>
</feature>
<dbReference type="PANTHER" id="PTHR31935:SF1">
    <property type="entry name" value="COILED-COIL DOMAIN-CONTAINING PROTEIN 13"/>
    <property type="match status" value="1"/>
</dbReference>
<dbReference type="GeneID" id="25565106"/>
<dbReference type="RefSeq" id="XP_013757184.1">
    <property type="nucleotide sequence ID" value="XM_013901730.1"/>
</dbReference>
<protein>
    <recommendedName>
        <fullName evidence="5">Coiled-coil domain-containing protein 13</fullName>
    </recommendedName>
</protein>
<feature type="region of interest" description="Disordered" evidence="2">
    <location>
        <begin position="541"/>
        <end position="582"/>
    </location>
</feature>
<feature type="region of interest" description="Disordered" evidence="2">
    <location>
        <begin position="109"/>
        <end position="129"/>
    </location>
</feature>
<gene>
    <name evidence="3" type="ORF">AMSG_05774</name>
</gene>
<feature type="compositionally biased region" description="Gly residues" evidence="2">
    <location>
        <begin position="50"/>
        <end position="61"/>
    </location>
</feature>
<accession>A0A0L0DCF6</accession>
<evidence type="ECO:0000256" key="1">
    <source>
        <dbReference type="SAM" id="Coils"/>
    </source>
</evidence>
<reference evidence="3 4" key="1">
    <citation type="submission" date="2010-05" db="EMBL/GenBank/DDBJ databases">
        <title>The Genome Sequence of Thecamonas trahens ATCC 50062.</title>
        <authorList>
            <consortium name="The Broad Institute Genome Sequencing Platform"/>
            <person name="Russ C."/>
            <person name="Cuomo C."/>
            <person name="Shea T."/>
            <person name="Young S.K."/>
            <person name="Zeng Q."/>
            <person name="Koehrsen M."/>
            <person name="Haas B."/>
            <person name="Borodovsky M."/>
            <person name="Guigo R."/>
            <person name="Alvarado L."/>
            <person name="Berlin A."/>
            <person name="Bochicchio J."/>
            <person name="Borenstein D."/>
            <person name="Chapman S."/>
            <person name="Chen Z."/>
            <person name="Freedman E."/>
            <person name="Gellesch M."/>
            <person name="Goldberg J."/>
            <person name="Griggs A."/>
            <person name="Gujja S."/>
            <person name="Heilman E."/>
            <person name="Heiman D."/>
            <person name="Hepburn T."/>
            <person name="Howarth C."/>
            <person name="Jen D."/>
            <person name="Larson L."/>
            <person name="Mehta T."/>
            <person name="Park D."/>
            <person name="Pearson M."/>
            <person name="Roberts A."/>
            <person name="Saif S."/>
            <person name="Shenoy N."/>
            <person name="Sisk P."/>
            <person name="Stolte C."/>
            <person name="Sykes S."/>
            <person name="Thomson T."/>
            <person name="Walk T."/>
            <person name="White J."/>
            <person name="Yandava C."/>
            <person name="Burger G."/>
            <person name="Gray M.W."/>
            <person name="Holland P.W.H."/>
            <person name="King N."/>
            <person name="Lang F.B.F."/>
            <person name="Roger A.J."/>
            <person name="Ruiz-Trillo I."/>
            <person name="Lander E."/>
            <person name="Nusbaum C."/>
        </authorList>
    </citation>
    <scope>NUCLEOTIDE SEQUENCE [LARGE SCALE GENOMIC DNA]</scope>
    <source>
        <strain evidence="3 4">ATCC 50062</strain>
    </source>
</reference>
<feature type="coiled-coil region" evidence="1">
    <location>
        <begin position="593"/>
        <end position="620"/>
    </location>
</feature>
<evidence type="ECO:0008006" key="5">
    <source>
        <dbReference type="Google" id="ProtNLM"/>
    </source>
</evidence>
<feature type="region of interest" description="Disordered" evidence="2">
    <location>
        <begin position="405"/>
        <end position="459"/>
    </location>
</feature>
<dbReference type="AlphaFoldDB" id="A0A0L0DCF6"/>
<feature type="compositionally biased region" description="Basic residues" evidence="2">
    <location>
        <begin position="729"/>
        <end position="751"/>
    </location>
</feature>
<dbReference type="OrthoDB" id="10258312at2759"/>
<dbReference type="InterPro" id="IPR038929">
    <property type="entry name" value="CCDC13"/>
</dbReference>
<feature type="coiled-coil region" evidence="1">
    <location>
        <begin position="74"/>
        <end position="108"/>
    </location>
</feature>
<dbReference type="Proteomes" id="UP000054408">
    <property type="component" value="Unassembled WGS sequence"/>
</dbReference>
<dbReference type="OMA" id="IMRLERT"/>
<sequence>MDGSYGYEFDEYDAEFAAAGPPAGDSLDSDSYGRRGRGRGEVEAEVEVGDGAGAATGGGGTAKPAFDWSAFGQVRELEEQNAEHVLELDALRRDNARLRAKVEDLAEKAARKFQPESSERAPEPAAGAGAYDMRDAKIVKLTKAKRSLTVALERERTRSATLQTQLDATKPGFEFAVAHLPPARAAEFRQLLGGQTVVSPAKKSSGKSSSRSGGAGPPGPDTGAGRELAKSLSRAQARNREYRLVIEKLKTELKATQRALVREVGDNVPLEEVLVEGSGWRGRAETISLLSDKIRKLKKQLAAGVNYLDQTGVPTATSFDDKHASTIRALEESKVDQIMRLERTIEMQNTELSELKLKIRGKASRTTALEKDMKMLREKVQVLLSKTSNDDELIQALQAKLSTTQAALDAKPRKYGASATGRSPFLTEVPPSAASSRNGRGPRRLRPLSGPPKRPAKIDVHTMPEYLELEKQAKQLDGALRETRKQVDVQEKIVLQLQREVEDLHHTIDEQAHSLSQADKELRELRDEAADARAAARAAAMASVVTSPGGDKAERESRESREAGETRQGHESRKPREANKPGVYVAHPELLDVIELKTNLEALAHENDELSAHIDSLRHQLDETHNHSLKLESVRASLASQLQSAKEALAAKRSREPPRRLQLALDTNEALKKTYAAQIDSKDDELAMYHSLLNETRASFHAALAEVKERVETEIEENRAAREQDHNSRFGHGRRPSQKPRSSLKQKSRRS</sequence>